<evidence type="ECO:0000313" key="2">
    <source>
        <dbReference type="Proteomes" id="UP000004508"/>
    </source>
</evidence>
<protein>
    <submittedName>
        <fullName evidence="1">Uncharacterized protein</fullName>
    </submittedName>
</protein>
<comment type="caution">
    <text evidence="1">The sequence shown here is derived from an EMBL/GenBank/DDBJ whole genome shotgun (WGS) entry which is preliminary data.</text>
</comment>
<sequence>MPAYWSDFRSQQVPQIILLFSKSTNLQDIDGRSQMQSGLPRHIHANAHDWGQVLMFEGKIGQAFGSSNRGRRPPHSCLILTHILQSELEHRPFPLKRKAHQQRFQAHTGYQL</sequence>
<evidence type="ECO:0000313" key="1">
    <source>
        <dbReference type="EMBL" id="EFH88217.1"/>
    </source>
</evidence>
<organism evidence="1 2">
    <name type="scientific">Ktedonobacter racemifer DSM 44963</name>
    <dbReference type="NCBI Taxonomy" id="485913"/>
    <lineage>
        <taxon>Bacteria</taxon>
        <taxon>Bacillati</taxon>
        <taxon>Chloroflexota</taxon>
        <taxon>Ktedonobacteria</taxon>
        <taxon>Ktedonobacterales</taxon>
        <taxon>Ktedonobacteraceae</taxon>
        <taxon>Ktedonobacter</taxon>
    </lineage>
</organism>
<reference evidence="1 2" key="1">
    <citation type="journal article" date="2011" name="Stand. Genomic Sci.">
        <title>Non-contiguous finished genome sequence and contextual data of the filamentous soil bacterium Ktedonobacter racemifer type strain (SOSP1-21).</title>
        <authorList>
            <person name="Chang Y.J."/>
            <person name="Land M."/>
            <person name="Hauser L."/>
            <person name="Chertkov O."/>
            <person name="Del Rio T.G."/>
            <person name="Nolan M."/>
            <person name="Copeland A."/>
            <person name="Tice H."/>
            <person name="Cheng J.F."/>
            <person name="Lucas S."/>
            <person name="Han C."/>
            <person name="Goodwin L."/>
            <person name="Pitluck S."/>
            <person name="Ivanova N."/>
            <person name="Ovchinikova G."/>
            <person name="Pati A."/>
            <person name="Chen A."/>
            <person name="Palaniappan K."/>
            <person name="Mavromatis K."/>
            <person name="Liolios K."/>
            <person name="Brettin T."/>
            <person name="Fiebig A."/>
            <person name="Rohde M."/>
            <person name="Abt B."/>
            <person name="Goker M."/>
            <person name="Detter J.C."/>
            <person name="Woyke T."/>
            <person name="Bristow J."/>
            <person name="Eisen J.A."/>
            <person name="Markowitz V."/>
            <person name="Hugenholtz P."/>
            <person name="Kyrpides N.C."/>
            <person name="Klenk H.P."/>
            <person name="Lapidus A."/>
        </authorList>
    </citation>
    <scope>NUCLEOTIDE SEQUENCE [LARGE SCALE GENOMIC DNA]</scope>
    <source>
        <strain evidence="2">DSM 44963</strain>
    </source>
</reference>
<proteinExistence type="predicted"/>
<gene>
    <name evidence="1" type="ORF">Krac_9632</name>
</gene>
<dbReference type="InParanoid" id="D6TCV3"/>
<accession>D6TCV3</accession>
<dbReference type="EMBL" id="ADVG01000001">
    <property type="protein sequence ID" value="EFH88217.1"/>
    <property type="molecule type" value="Genomic_DNA"/>
</dbReference>
<name>D6TCV3_KTERA</name>
<keyword evidence="2" id="KW-1185">Reference proteome</keyword>
<dbReference type="Proteomes" id="UP000004508">
    <property type="component" value="Unassembled WGS sequence"/>
</dbReference>
<dbReference type="AlphaFoldDB" id="D6TCV3"/>